<dbReference type="SUPFAM" id="SSF55846">
    <property type="entry name" value="N-acetylmuramoyl-L-alanine amidase-like"/>
    <property type="match status" value="1"/>
</dbReference>
<dbReference type="STRING" id="1293891.TMES_11290"/>
<name>A0A1Y2L0D3_9PROT</name>
<evidence type="ECO:0000256" key="1">
    <source>
        <dbReference type="ARBA" id="ARBA00001561"/>
    </source>
</evidence>
<comment type="catalytic activity">
    <reaction evidence="1">
        <text>Hydrolyzes the link between N-acetylmuramoyl residues and L-amino acid residues in certain cell-wall glycopeptides.</text>
        <dbReference type="EC" id="3.5.1.28"/>
    </reaction>
</comment>
<dbReference type="AlphaFoldDB" id="A0A1Y2L0D3"/>
<dbReference type="EC" id="3.5.1.28" evidence="3"/>
<keyword evidence="8" id="KW-1185">Reference proteome</keyword>
<evidence type="ECO:0000256" key="3">
    <source>
        <dbReference type="ARBA" id="ARBA00011901"/>
    </source>
</evidence>
<dbReference type="SUPFAM" id="SSF47090">
    <property type="entry name" value="PGBD-like"/>
    <property type="match status" value="1"/>
</dbReference>
<dbReference type="Gene3D" id="1.10.101.10">
    <property type="entry name" value="PGBD-like superfamily/PGBD"/>
    <property type="match status" value="1"/>
</dbReference>
<dbReference type="GO" id="GO:0009254">
    <property type="term" value="P:peptidoglycan turnover"/>
    <property type="evidence" value="ECO:0007669"/>
    <property type="project" value="TreeGrafter"/>
</dbReference>
<evidence type="ECO:0000259" key="6">
    <source>
        <dbReference type="SMART" id="SM00644"/>
    </source>
</evidence>
<dbReference type="SMART" id="SM00644">
    <property type="entry name" value="Ami_2"/>
    <property type="match status" value="1"/>
</dbReference>
<evidence type="ECO:0000313" key="7">
    <source>
        <dbReference type="EMBL" id="OSQ38566.1"/>
    </source>
</evidence>
<evidence type="ECO:0000313" key="8">
    <source>
        <dbReference type="Proteomes" id="UP000193391"/>
    </source>
</evidence>
<gene>
    <name evidence="7" type="ORF">TMES_11290</name>
</gene>
<evidence type="ECO:0000256" key="4">
    <source>
        <dbReference type="ARBA" id="ARBA00022801"/>
    </source>
</evidence>
<keyword evidence="4" id="KW-0378">Hydrolase</keyword>
<accession>A0A1Y2L0D3</accession>
<dbReference type="GO" id="GO:0019867">
    <property type="term" value="C:outer membrane"/>
    <property type="evidence" value="ECO:0007669"/>
    <property type="project" value="TreeGrafter"/>
</dbReference>
<dbReference type="EMBL" id="JFKA01000004">
    <property type="protein sequence ID" value="OSQ38566.1"/>
    <property type="molecule type" value="Genomic_DNA"/>
</dbReference>
<dbReference type="PANTHER" id="PTHR30417:SF1">
    <property type="entry name" value="N-ACETYLMURAMOYL-L-ALANINE AMIDASE AMID"/>
    <property type="match status" value="1"/>
</dbReference>
<evidence type="ECO:0000256" key="5">
    <source>
        <dbReference type="ARBA" id="ARBA00023316"/>
    </source>
</evidence>
<dbReference type="GO" id="GO:0071555">
    <property type="term" value="P:cell wall organization"/>
    <property type="evidence" value="ECO:0007669"/>
    <property type="project" value="UniProtKB-KW"/>
</dbReference>
<keyword evidence="5" id="KW-0961">Cell wall biogenesis/degradation</keyword>
<dbReference type="CDD" id="cd06583">
    <property type="entry name" value="PGRP"/>
    <property type="match status" value="1"/>
</dbReference>
<sequence length="229" mass="25639">MWHPSPNFGDRPADCAIDMLVLHYTGMPNGDMALTRMCDPASQVSAHYMVEEDGCIYQLVAESKRAWHGGRGYWRGCTDVNSRSVGIEIVNPGHEFGYRPFAVAQIDAVITLCQAILRRHNIPAHNIIAHSDMAPDRKEDPGELFPWHQLAENGIGLWPRHLDADADDKEVDPETVFDSLLQQFGYGPGQKTENRIAFQRHWHPQCLNGPANAHSIAILKNLIKQCPAL</sequence>
<dbReference type="GO" id="GO:0008745">
    <property type="term" value="F:N-acetylmuramoyl-L-alanine amidase activity"/>
    <property type="evidence" value="ECO:0007669"/>
    <property type="project" value="UniProtKB-EC"/>
</dbReference>
<dbReference type="InterPro" id="IPR036365">
    <property type="entry name" value="PGBD-like_sf"/>
</dbReference>
<dbReference type="Pfam" id="PF01510">
    <property type="entry name" value="Amidase_2"/>
    <property type="match status" value="1"/>
</dbReference>
<dbReference type="Proteomes" id="UP000193391">
    <property type="component" value="Unassembled WGS sequence"/>
</dbReference>
<dbReference type="InterPro" id="IPR036505">
    <property type="entry name" value="Amidase/PGRP_sf"/>
</dbReference>
<protein>
    <recommendedName>
        <fullName evidence="3">N-acetylmuramoyl-L-alanine amidase</fullName>
        <ecNumber evidence="3">3.5.1.28</ecNumber>
    </recommendedName>
</protein>
<dbReference type="InterPro" id="IPR036366">
    <property type="entry name" value="PGBDSf"/>
</dbReference>
<comment type="caution">
    <text evidence="7">The sequence shown here is derived from an EMBL/GenBank/DDBJ whole genome shotgun (WGS) entry which is preliminary data.</text>
</comment>
<reference evidence="7 8" key="1">
    <citation type="submission" date="2014-03" db="EMBL/GenBank/DDBJ databases">
        <title>The draft genome sequence of Thalassospira mesophila JCM 18969.</title>
        <authorList>
            <person name="Lai Q."/>
            <person name="Shao Z."/>
        </authorList>
    </citation>
    <scope>NUCLEOTIDE SEQUENCE [LARGE SCALE GENOMIC DNA]</scope>
    <source>
        <strain evidence="7 8">JCM 18969</strain>
    </source>
</reference>
<dbReference type="InterPro" id="IPR051206">
    <property type="entry name" value="NAMLAA_amidase_2"/>
</dbReference>
<evidence type="ECO:0000256" key="2">
    <source>
        <dbReference type="ARBA" id="ARBA00007553"/>
    </source>
</evidence>
<feature type="domain" description="N-acetylmuramoyl-L-alanine amidase" evidence="6">
    <location>
        <begin position="5"/>
        <end position="142"/>
    </location>
</feature>
<proteinExistence type="inferred from homology"/>
<dbReference type="PANTHER" id="PTHR30417">
    <property type="entry name" value="N-ACETYLMURAMOYL-L-ALANINE AMIDASE AMID"/>
    <property type="match status" value="1"/>
</dbReference>
<organism evidence="7 8">
    <name type="scientific">Thalassospira mesophila</name>
    <dbReference type="NCBI Taxonomy" id="1293891"/>
    <lineage>
        <taxon>Bacteria</taxon>
        <taxon>Pseudomonadati</taxon>
        <taxon>Pseudomonadota</taxon>
        <taxon>Alphaproteobacteria</taxon>
        <taxon>Rhodospirillales</taxon>
        <taxon>Thalassospiraceae</taxon>
        <taxon>Thalassospira</taxon>
    </lineage>
</organism>
<dbReference type="InterPro" id="IPR002502">
    <property type="entry name" value="Amidase_domain"/>
</dbReference>
<dbReference type="Gene3D" id="3.40.80.10">
    <property type="entry name" value="Peptidoglycan recognition protein-like"/>
    <property type="match status" value="1"/>
</dbReference>
<comment type="similarity">
    <text evidence="2">Belongs to the N-acetylmuramoyl-L-alanine amidase 2 family.</text>
</comment>
<dbReference type="GO" id="GO:0009253">
    <property type="term" value="P:peptidoglycan catabolic process"/>
    <property type="evidence" value="ECO:0007669"/>
    <property type="project" value="InterPro"/>
</dbReference>